<evidence type="ECO:0000259" key="3">
    <source>
        <dbReference type="Pfam" id="PF00501"/>
    </source>
</evidence>
<gene>
    <name evidence="4" type="ORF">Daus18300_001405</name>
</gene>
<dbReference type="CDD" id="cd05918">
    <property type="entry name" value="A_NRPS_SidN3_like"/>
    <property type="match status" value="1"/>
</dbReference>
<dbReference type="EMBL" id="JAWRVE010000008">
    <property type="protein sequence ID" value="KAL1880042.1"/>
    <property type="molecule type" value="Genomic_DNA"/>
</dbReference>
<accession>A0ABR3XWN7</accession>
<dbReference type="SUPFAM" id="SSF52777">
    <property type="entry name" value="CoA-dependent acyltransferases"/>
    <property type="match status" value="1"/>
</dbReference>
<sequence>MMNLLVCRIWDVGSKSVQELVDTIRDDFSAALPNQSFSLRDVQRILGNSESRLFNTIVNTFYGPSKLINDSDQLIKLVSSHNASDLDIVVKAVYTDVDLRVRLAYSSTTLSPTMARHVAHAFAAILDRMVAVPEPSSSVVSEVITASPYDLEQMNLWDDRSLEAPDFQSCVHDLIQSTARSQPKLPSIHAWDGYMDYEKLDNASSALAHLIIEQNVGTGKYISLCFEKSKWYSVALLGVMKSGNAFVPLDLSNPEQRIRKILNQLKASDQQDSLIICSAKVAEKCAPLAKQIIILEQQLLDKLLSIGSTDRRLPTTNPKDPAYVIFTSGSTGEPKGVIVEHGAYSHAARAHGPNLHIDHTSRVLQFASYGFDTSIEDHLTTFVLGGCLCVPSEEDRLSIPDLAAFALQAGANWAHITPSFAETLTRRGFPTLRTMVLGGEPMTFGNIREWSKPGECRLIQVYGPSECCVTTTVNSDVAADSMPTDVGTALPGCATWVVRPNDPHKLRPVGAVGELLVEGPILARGYLNGQGLTSAAFLQDLKWAPDRRMYRTGDLVKYDSKETAKSKYTDRESSWERLRDSYFWTRTFSMR</sequence>
<dbReference type="InterPro" id="IPR042099">
    <property type="entry name" value="ANL_N_sf"/>
</dbReference>
<dbReference type="PANTHER" id="PTHR45527:SF12">
    <property type="entry name" value="NONRIBOSOMAL PEPTIDE SYNTHETASE IVOA"/>
    <property type="match status" value="1"/>
</dbReference>
<feature type="domain" description="AMP-dependent synthetase/ligase" evidence="3">
    <location>
        <begin position="177"/>
        <end position="527"/>
    </location>
</feature>
<dbReference type="SUPFAM" id="SSF56801">
    <property type="entry name" value="Acetyl-CoA synthetase-like"/>
    <property type="match status" value="1"/>
</dbReference>
<proteinExistence type="predicted"/>
<organism evidence="4 5">
    <name type="scientific">Diaporthe australafricana</name>
    <dbReference type="NCBI Taxonomy" id="127596"/>
    <lineage>
        <taxon>Eukaryota</taxon>
        <taxon>Fungi</taxon>
        <taxon>Dikarya</taxon>
        <taxon>Ascomycota</taxon>
        <taxon>Pezizomycotina</taxon>
        <taxon>Sordariomycetes</taxon>
        <taxon>Sordariomycetidae</taxon>
        <taxon>Diaporthales</taxon>
        <taxon>Diaporthaceae</taxon>
        <taxon>Diaporthe</taxon>
    </lineage>
</organism>
<dbReference type="Gene3D" id="3.40.50.12780">
    <property type="entry name" value="N-terminal domain of ligase-like"/>
    <property type="match status" value="1"/>
</dbReference>
<evidence type="ECO:0000256" key="2">
    <source>
        <dbReference type="ARBA" id="ARBA00022553"/>
    </source>
</evidence>
<keyword evidence="5" id="KW-1185">Reference proteome</keyword>
<keyword evidence="1" id="KW-0596">Phosphopantetheine</keyword>
<evidence type="ECO:0000313" key="4">
    <source>
        <dbReference type="EMBL" id="KAL1880042.1"/>
    </source>
</evidence>
<dbReference type="InterPro" id="IPR020845">
    <property type="entry name" value="AMP-binding_CS"/>
</dbReference>
<comment type="caution">
    <text evidence="4">The sequence shown here is derived from an EMBL/GenBank/DDBJ whole genome shotgun (WGS) entry which is preliminary data.</text>
</comment>
<reference evidence="4 5" key="1">
    <citation type="journal article" date="2024" name="IMA Fungus">
        <title>IMA Genome - F19 : A genome assembly and annotation guide to empower mycologists, including annotated draft genome sequences of Ceratocystis pirilliformis, Diaporthe australafricana, Fusarium ophioides, Paecilomyces lecythidis, and Sporothrix stenoceras.</title>
        <authorList>
            <person name="Aylward J."/>
            <person name="Wilson A.M."/>
            <person name="Visagie C.M."/>
            <person name="Spraker J."/>
            <person name="Barnes I."/>
            <person name="Buitendag C."/>
            <person name="Ceriani C."/>
            <person name="Del Mar Angel L."/>
            <person name="du Plessis D."/>
            <person name="Fuchs T."/>
            <person name="Gasser K."/>
            <person name="Kramer D."/>
            <person name="Li W."/>
            <person name="Munsamy K."/>
            <person name="Piso A."/>
            <person name="Price J.L."/>
            <person name="Sonnekus B."/>
            <person name="Thomas C."/>
            <person name="van der Nest A."/>
            <person name="van Dijk A."/>
            <person name="van Heerden A."/>
            <person name="van Vuuren N."/>
            <person name="Yilmaz N."/>
            <person name="Duong T.A."/>
            <person name="van der Merwe N.A."/>
            <person name="Wingfield M.J."/>
            <person name="Wingfield B.D."/>
        </authorList>
    </citation>
    <scope>NUCLEOTIDE SEQUENCE [LARGE SCALE GENOMIC DNA]</scope>
    <source>
        <strain evidence="4 5">CMW 18300</strain>
    </source>
</reference>
<dbReference type="Pfam" id="PF00501">
    <property type="entry name" value="AMP-binding"/>
    <property type="match status" value="1"/>
</dbReference>
<keyword evidence="2" id="KW-0597">Phosphoprotein</keyword>
<evidence type="ECO:0000256" key="1">
    <source>
        <dbReference type="ARBA" id="ARBA00022450"/>
    </source>
</evidence>
<protein>
    <submittedName>
        <fullName evidence="4">NRPS-like protein biosynthetic cluster</fullName>
    </submittedName>
</protein>
<dbReference type="PROSITE" id="PS00455">
    <property type="entry name" value="AMP_BINDING"/>
    <property type="match status" value="1"/>
</dbReference>
<dbReference type="InterPro" id="IPR000873">
    <property type="entry name" value="AMP-dep_synth/lig_dom"/>
</dbReference>
<dbReference type="PANTHER" id="PTHR45527">
    <property type="entry name" value="NONRIBOSOMAL PEPTIDE SYNTHETASE"/>
    <property type="match status" value="1"/>
</dbReference>
<name>A0ABR3XWN7_9PEZI</name>
<dbReference type="Gene3D" id="3.30.559.30">
    <property type="entry name" value="Nonribosomal peptide synthetase, condensation domain"/>
    <property type="match status" value="1"/>
</dbReference>
<evidence type="ECO:0000313" key="5">
    <source>
        <dbReference type="Proteomes" id="UP001583177"/>
    </source>
</evidence>
<dbReference type="Proteomes" id="UP001583177">
    <property type="component" value="Unassembled WGS sequence"/>
</dbReference>